<dbReference type="CDD" id="cd01647">
    <property type="entry name" value="RT_LTR"/>
    <property type="match status" value="1"/>
</dbReference>
<dbReference type="AlphaFoldDB" id="A0A386RUD5"/>
<evidence type="ECO:0000259" key="1">
    <source>
        <dbReference type="PROSITE" id="PS50878"/>
    </source>
</evidence>
<dbReference type="Pfam" id="PF17921">
    <property type="entry name" value="Integrase_H2C2"/>
    <property type="match status" value="1"/>
</dbReference>
<sequence>MEKAGVIFKVDESTDWCAGMVHIPKSDNNVRICVDLTQLNKNVRRENFPLQIIEQSLGRRTGAKYVSKLEAYSSFWQMRLAQERKLLTTLITPFGRYAFNRLPMGLSSSSEYFQKRMSQILEGIEGVLCQTDDVLIFGQTEAEHDTRLKTVLDKLDQCNVTLNENKCAIKQKQVKFVGYLVGQHGISVDTDKVRAIRNLCPPKDKHGVRSLMGIVNQFGKFSPSLAADSKPIKDLLSTKNQFYWGSDQQEAFDKIKLTLTNSPVLAHYDPNMETVLMSDSSKYATGSVVLQKQDNGDFNPVSFGSRAFTPTEVWYSVLEKEALGVDTGTERHSYLLIGKHFHIKTDHKSLVSLLGLKDLSDLPVRVQRFRMWLLRFSYSISFVPGKLMYIPDYLSRAECDTLTFTDYQSCNETELYVDSVVTSLPATEKRLEEIKSKQKSAFWCSKFIEYTYNGWPSTESCEIAKLYKPYRSEITVNKGLLNEKWQTYYSDRHDTRHFAKLHQAHQGISNCRVRAKELVWWIGISRYIQQMLQNCDICAKFQNDKREPMISTPFPNRSGSRIGSDLFHWRGHTYLIVVDYFSRYIELSRLTSTSLVALVEQFKSILSKHGLCDTIVSDGRPQYTSDVLRQFCLKYGIEHVTRSPRYPLGNSEAERAVQTVKRLLSKCDDPCEAMMIYRATQLPHNGLSPSQMLFGRQIKTTLPQAPQKLLPSIINYKVLKIMTEKDVQKICLH</sequence>
<proteinExistence type="evidence at transcript level"/>
<dbReference type="PROSITE" id="PS50878">
    <property type="entry name" value="RT_POL"/>
    <property type="match status" value="1"/>
</dbReference>
<feature type="domain" description="Integrase catalytic" evidence="2">
    <location>
        <begin position="549"/>
        <end position="714"/>
    </location>
</feature>
<dbReference type="InterPro" id="IPR000477">
    <property type="entry name" value="RT_dom"/>
</dbReference>
<dbReference type="InterPro" id="IPR050951">
    <property type="entry name" value="Retrovirus_Pol_polyprotein"/>
</dbReference>
<organism evidence="3">
    <name type="scientific">Ruditapes philippinarum</name>
    <name type="common">Japanese carpet shell</name>
    <name type="synonym">Venerupis philippinarum</name>
    <dbReference type="NCBI Taxonomy" id="129788"/>
    <lineage>
        <taxon>Eukaryota</taxon>
        <taxon>Metazoa</taxon>
        <taxon>Spiralia</taxon>
        <taxon>Lophotrochozoa</taxon>
        <taxon>Mollusca</taxon>
        <taxon>Bivalvia</taxon>
        <taxon>Autobranchia</taxon>
        <taxon>Heteroconchia</taxon>
        <taxon>Euheterodonta</taxon>
        <taxon>Imparidentia</taxon>
        <taxon>Neoheterodontei</taxon>
        <taxon>Venerida</taxon>
        <taxon>Veneroidea</taxon>
        <taxon>Veneridae</taxon>
        <taxon>Ruditapes</taxon>
    </lineage>
</organism>
<dbReference type="InterPro" id="IPR041577">
    <property type="entry name" value="RT_RNaseH_2"/>
</dbReference>
<dbReference type="FunFam" id="3.30.420.10:FF:000063">
    <property type="entry name" value="Retrovirus-related Pol polyprotein from transposon 297-like Protein"/>
    <property type="match status" value="1"/>
</dbReference>
<dbReference type="CDD" id="cd09274">
    <property type="entry name" value="RNase_HI_RT_Ty3"/>
    <property type="match status" value="1"/>
</dbReference>
<dbReference type="InterPro" id="IPR012337">
    <property type="entry name" value="RNaseH-like_sf"/>
</dbReference>
<dbReference type="InterPro" id="IPR036397">
    <property type="entry name" value="RNaseH_sf"/>
</dbReference>
<dbReference type="Pfam" id="PF17919">
    <property type="entry name" value="RT_RNaseH_2"/>
    <property type="match status" value="1"/>
</dbReference>
<evidence type="ECO:0000259" key="2">
    <source>
        <dbReference type="PROSITE" id="PS50994"/>
    </source>
</evidence>
<dbReference type="GO" id="GO:0003676">
    <property type="term" value="F:nucleic acid binding"/>
    <property type="evidence" value="ECO:0007669"/>
    <property type="project" value="InterPro"/>
</dbReference>
<dbReference type="InterPro" id="IPR043502">
    <property type="entry name" value="DNA/RNA_pol_sf"/>
</dbReference>
<dbReference type="Pfam" id="PF00078">
    <property type="entry name" value="RVT_1"/>
    <property type="match status" value="1"/>
</dbReference>
<reference evidence="3" key="1">
    <citation type="submission" date="2017-11" db="EMBL/GenBank/DDBJ databases">
        <title>Transcriptome-wide analysis of wild Asari (Manila) clams affected by the Brown Muscle Disease: etiology and impacts of the disease.</title>
        <authorList>
            <person name="Gonzalez P."/>
            <person name="Pierron F."/>
            <person name="de Montaudoin X."/>
        </authorList>
    </citation>
    <scope>NUCLEOTIDE SEQUENCE</scope>
</reference>
<dbReference type="PROSITE" id="PS50994">
    <property type="entry name" value="INTEGRASE"/>
    <property type="match status" value="1"/>
</dbReference>
<dbReference type="InterPro" id="IPR041588">
    <property type="entry name" value="Integrase_H2C2"/>
</dbReference>
<dbReference type="EMBL" id="MG570405">
    <property type="protein sequence ID" value="AYE67162.1"/>
    <property type="molecule type" value="mRNA"/>
</dbReference>
<dbReference type="PANTHER" id="PTHR37984:SF9">
    <property type="entry name" value="INTEGRASE CATALYTIC DOMAIN-CONTAINING PROTEIN"/>
    <property type="match status" value="1"/>
</dbReference>
<dbReference type="Pfam" id="PF00665">
    <property type="entry name" value="rve"/>
    <property type="match status" value="1"/>
</dbReference>
<dbReference type="Gene3D" id="3.30.420.10">
    <property type="entry name" value="Ribonuclease H-like superfamily/Ribonuclease H"/>
    <property type="match status" value="1"/>
</dbReference>
<dbReference type="Gene3D" id="1.10.340.70">
    <property type="match status" value="1"/>
</dbReference>
<dbReference type="InterPro" id="IPR001584">
    <property type="entry name" value="Integrase_cat-core"/>
</dbReference>
<dbReference type="PANTHER" id="PTHR37984">
    <property type="entry name" value="PROTEIN CBG26694"/>
    <property type="match status" value="1"/>
</dbReference>
<protein>
    <submittedName>
        <fullName evidence="3">Polyprotein</fullName>
    </submittedName>
</protein>
<dbReference type="Gene3D" id="3.30.70.270">
    <property type="match status" value="2"/>
</dbReference>
<dbReference type="Gene3D" id="3.10.10.10">
    <property type="entry name" value="HIV Type 1 Reverse Transcriptase, subunit A, domain 1"/>
    <property type="match status" value="1"/>
</dbReference>
<dbReference type="GO" id="GO:0015074">
    <property type="term" value="P:DNA integration"/>
    <property type="evidence" value="ECO:0007669"/>
    <property type="project" value="InterPro"/>
</dbReference>
<dbReference type="FunFam" id="3.30.70.270:FF:000003">
    <property type="entry name" value="Transposon Ty3-G Gag-Pol polyprotein"/>
    <property type="match status" value="1"/>
</dbReference>
<evidence type="ECO:0000313" key="3">
    <source>
        <dbReference type="EMBL" id="AYE67162.1"/>
    </source>
</evidence>
<dbReference type="FunFam" id="3.30.70.270:FF:000020">
    <property type="entry name" value="Transposon Tf2-6 polyprotein-like Protein"/>
    <property type="match status" value="1"/>
</dbReference>
<dbReference type="InterPro" id="IPR043128">
    <property type="entry name" value="Rev_trsase/Diguanyl_cyclase"/>
</dbReference>
<dbReference type="SUPFAM" id="SSF56672">
    <property type="entry name" value="DNA/RNA polymerases"/>
    <property type="match status" value="1"/>
</dbReference>
<name>A0A386RUD5_RUDPH</name>
<accession>A0A386RUD5</accession>
<feature type="domain" description="Reverse transcriptase" evidence="1">
    <location>
        <begin position="4"/>
        <end position="181"/>
    </location>
</feature>
<dbReference type="SUPFAM" id="SSF53098">
    <property type="entry name" value="Ribonuclease H-like"/>
    <property type="match status" value="1"/>
</dbReference>